<dbReference type="GO" id="GO:0005886">
    <property type="term" value="C:plasma membrane"/>
    <property type="evidence" value="ECO:0007669"/>
    <property type="project" value="UniProtKB-SubCell"/>
</dbReference>
<dbReference type="PROSITE" id="PS50990">
    <property type="entry name" value="PEPTIDASE_C39"/>
    <property type="match status" value="1"/>
</dbReference>
<dbReference type="Pfam" id="PF03412">
    <property type="entry name" value="Peptidase_C39"/>
    <property type="match status" value="1"/>
</dbReference>
<dbReference type="InterPro" id="IPR003593">
    <property type="entry name" value="AAA+_ATPase"/>
</dbReference>
<sequence length="684" mass="76758">MTSYLQTSTSECGIACVGYIAAYYGYNLDMRELRALYPISTRGTTLNDLVILAQLVDLNTRPVKLGIKSLSKIGLPCILHWDFNHFVVLVKVTKKNIIIHDPAKGKKVIDIDEVGKHFTGIALEFSPSLKFKKQPAKPIIKWYELIGKIYGFKRSLFQLFILAAGIQITLLVTPLFMQWTLDTAIVSKDTDLLYVLILGLFLTVTIKSILEFTRGWFGIILSNYLGVQWGGKVMQHLLNLPTEWYELRHSGDIVSRFQSVQIIQQTLTGKLVEILLDGILVSITLIVMLLYSIKLTLIVVLAILIYSLIRILPHGYYHKVNEEAIVHEAKANSHFLESIRASQTIKLARLEAQRSIRWINIIVDAINKRVVSQKLGLSFSVGYSFVFGIESLAILGVGATMVINNSLTIGMLVAFIAYKDTFSTRAQSFIDNIMSTKLLNLHAERLADIVLSETESINYSNNLNFHLIEPPTIFFDNVTFRYAENGPIILKNLNLKINSGEHVAIVGQTGCGKTTFAKLLLGLIKPTSGCIYINDLPLEKIGLVNWREYVSAVMQDDQLFSGSIFDNISTFDENRNDEFVIHSAKLAAIHEDVMAMPMGYQTLNGDMGSSLSGGQKQRVLLARAIYKNPKLIVLDEATSHLDIVKEKEVNDSINQLRMTRVTIAHRPETIAMADRVIQLNDYQN</sequence>
<evidence type="ECO:0000259" key="12">
    <source>
        <dbReference type="PROSITE" id="PS50990"/>
    </source>
</evidence>
<dbReference type="GO" id="GO:0006508">
    <property type="term" value="P:proteolysis"/>
    <property type="evidence" value="ECO:0007669"/>
    <property type="project" value="InterPro"/>
</dbReference>
<dbReference type="GO" id="GO:0008233">
    <property type="term" value="F:peptidase activity"/>
    <property type="evidence" value="ECO:0007669"/>
    <property type="project" value="InterPro"/>
</dbReference>
<feature type="transmembrane region" description="Helical" evidence="9">
    <location>
        <begin position="295"/>
        <end position="312"/>
    </location>
</feature>
<keyword evidence="2" id="KW-0813">Transport</keyword>
<dbReference type="Gene3D" id="3.40.50.300">
    <property type="entry name" value="P-loop containing nucleotide triphosphate hydrolases"/>
    <property type="match status" value="1"/>
</dbReference>
<evidence type="ECO:0000259" key="10">
    <source>
        <dbReference type="PROSITE" id="PS50893"/>
    </source>
</evidence>
<dbReference type="SMART" id="SM00382">
    <property type="entry name" value="AAA"/>
    <property type="match status" value="1"/>
</dbReference>
<keyword evidence="6" id="KW-0067">ATP-binding</keyword>
<feature type="transmembrane region" description="Helical" evidence="9">
    <location>
        <begin position="271"/>
        <end position="289"/>
    </location>
</feature>
<dbReference type="EMBL" id="JALNTG010000025">
    <property type="protein sequence ID" value="MDD9320146.1"/>
    <property type="molecule type" value="Genomic_DNA"/>
</dbReference>
<feature type="transmembrane region" description="Helical" evidence="9">
    <location>
        <begin position="375"/>
        <end position="395"/>
    </location>
</feature>
<reference evidence="13" key="1">
    <citation type="submission" date="2022-12" db="EMBL/GenBank/DDBJ databases">
        <title>Acinetobacter lactucae: Emerging opportunistic pathogenic species of genus Acinetobacter isolated from immunocompromised patients in clinical settings of India.</title>
        <authorList>
            <person name="Amar A.K."/>
            <person name="Sawant A.R."/>
            <person name="Meera M."/>
            <person name="Tomar A."/>
            <person name="Sistla S."/>
            <person name="Prashanth K."/>
        </authorList>
    </citation>
    <scope>NUCLEOTIDE SEQUENCE</scope>
    <source>
        <strain evidence="13">PKAL1828C</strain>
    </source>
</reference>
<dbReference type="GO" id="GO:0034040">
    <property type="term" value="F:ATPase-coupled lipid transmembrane transporter activity"/>
    <property type="evidence" value="ECO:0007669"/>
    <property type="project" value="TreeGrafter"/>
</dbReference>
<feature type="domain" description="Peptidase C39" evidence="12">
    <location>
        <begin position="6"/>
        <end position="125"/>
    </location>
</feature>
<feature type="domain" description="ABC transporter" evidence="10">
    <location>
        <begin position="473"/>
        <end position="684"/>
    </location>
</feature>
<dbReference type="PROSITE" id="PS00211">
    <property type="entry name" value="ABC_TRANSPORTER_1"/>
    <property type="match status" value="1"/>
</dbReference>
<comment type="caution">
    <text evidence="13">The sequence shown here is derived from an EMBL/GenBank/DDBJ whole genome shotgun (WGS) entry which is preliminary data.</text>
</comment>
<dbReference type="Gene3D" id="3.90.70.10">
    <property type="entry name" value="Cysteine proteinases"/>
    <property type="match status" value="1"/>
</dbReference>
<dbReference type="PROSITE" id="PS50929">
    <property type="entry name" value="ABC_TM1F"/>
    <property type="match status" value="1"/>
</dbReference>
<dbReference type="PANTHER" id="PTHR24221:SF606">
    <property type="entry name" value="COLICIN V SECRETION-PROCESSING ATP-BINDING PROTEIN"/>
    <property type="match status" value="1"/>
</dbReference>
<comment type="subcellular location">
    <subcellularLocation>
        <location evidence="1">Cell membrane</location>
        <topology evidence="1">Multi-pass membrane protein</topology>
    </subcellularLocation>
</comment>
<dbReference type="SUPFAM" id="SSF52540">
    <property type="entry name" value="P-loop containing nucleoside triphosphate hydrolases"/>
    <property type="match status" value="1"/>
</dbReference>
<feature type="transmembrane region" description="Helical" evidence="9">
    <location>
        <begin position="156"/>
        <end position="180"/>
    </location>
</feature>
<keyword evidence="3" id="KW-1003">Cell membrane</keyword>
<evidence type="ECO:0000313" key="13">
    <source>
        <dbReference type="EMBL" id="MDD9320146.1"/>
    </source>
</evidence>
<dbReference type="PROSITE" id="PS50893">
    <property type="entry name" value="ABC_TRANSPORTER_2"/>
    <property type="match status" value="1"/>
</dbReference>
<dbReference type="FunFam" id="3.40.50.300:FF:000299">
    <property type="entry name" value="ABC transporter ATP-binding protein/permease"/>
    <property type="match status" value="1"/>
</dbReference>
<evidence type="ECO:0000313" key="14">
    <source>
        <dbReference type="Proteomes" id="UP001150055"/>
    </source>
</evidence>
<evidence type="ECO:0000256" key="1">
    <source>
        <dbReference type="ARBA" id="ARBA00004651"/>
    </source>
</evidence>
<feature type="transmembrane region" description="Helical" evidence="9">
    <location>
        <begin position="401"/>
        <end position="418"/>
    </location>
</feature>
<feature type="transmembrane region" description="Helical" evidence="9">
    <location>
        <begin position="192"/>
        <end position="210"/>
    </location>
</feature>
<dbReference type="RefSeq" id="WP_274579045.1">
    <property type="nucleotide sequence ID" value="NZ_JALNTG010000025.1"/>
</dbReference>
<dbReference type="InterPro" id="IPR017871">
    <property type="entry name" value="ABC_transporter-like_CS"/>
</dbReference>
<evidence type="ECO:0000256" key="2">
    <source>
        <dbReference type="ARBA" id="ARBA00022448"/>
    </source>
</evidence>
<evidence type="ECO:0000256" key="9">
    <source>
        <dbReference type="SAM" id="Phobius"/>
    </source>
</evidence>
<evidence type="ECO:0000256" key="3">
    <source>
        <dbReference type="ARBA" id="ARBA00022475"/>
    </source>
</evidence>
<dbReference type="Pfam" id="PF00005">
    <property type="entry name" value="ABC_tran"/>
    <property type="match status" value="1"/>
</dbReference>
<feature type="domain" description="ABC transmembrane type-1" evidence="11">
    <location>
        <begin position="159"/>
        <end position="438"/>
    </location>
</feature>
<dbReference type="InterPro" id="IPR003439">
    <property type="entry name" value="ABC_transporter-like_ATP-bd"/>
</dbReference>
<keyword evidence="8 9" id="KW-0472">Membrane</keyword>
<evidence type="ECO:0000259" key="11">
    <source>
        <dbReference type="PROSITE" id="PS50929"/>
    </source>
</evidence>
<keyword evidence="7 9" id="KW-1133">Transmembrane helix</keyword>
<dbReference type="PANTHER" id="PTHR24221">
    <property type="entry name" value="ATP-BINDING CASSETTE SUB-FAMILY B"/>
    <property type="match status" value="1"/>
</dbReference>
<evidence type="ECO:0000256" key="4">
    <source>
        <dbReference type="ARBA" id="ARBA00022692"/>
    </source>
</evidence>
<dbReference type="InterPro" id="IPR027417">
    <property type="entry name" value="P-loop_NTPase"/>
</dbReference>
<organism evidence="13 14">
    <name type="scientific">Acinetobacter lactucae</name>
    <dbReference type="NCBI Taxonomy" id="1785128"/>
    <lineage>
        <taxon>Bacteria</taxon>
        <taxon>Pseudomonadati</taxon>
        <taxon>Pseudomonadota</taxon>
        <taxon>Gammaproteobacteria</taxon>
        <taxon>Moraxellales</taxon>
        <taxon>Moraxellaceae</taxon>
        <taxon>Acinetobacter</taxon>
        <taxon>Acinetobacter calcoaceticus/baumannii complex</taxon>
    </lineage>
</organism>
<gene>
    <name evidence="13" type="ORF">M0O54_08415</name>
</gene>
<keyword evidence="5" id="KW-0547">Nucleotide-binding</keyword>
<evidence type="ECO:0000256" key="5">
    <source>
        <dbReference type="ARBA" id="ARBA00022741"/>
    </source>
</evidence>
<protein>
    <submittedName>
        <fullName evidence="13">Peptidase domain-containing ABC transporter</fullName>
    </submittedName>
</protein>
<keyword evidence="4 9" id="KW-0812">Transmembrane</keyword>
<dbReference type="Gene3D" id="1.20.1560.10">
    <property type="entry name" value="ABC transporter type 1, transmembrane domain"/>
    <property type="match status" value="1"/>
</dbReference>
<dbReference type="InterPro" id="IPR005074">
    <property type="entry name" value="Peptidase_C39"/>
</dbReference>
<accession>A0AB35K3S5</accession>
<evidence type="ECO:0000256" key="8">
    <source>
        <dbReference type="ARBA" id="ARBA00023136"/>
    </source>
</evidence>
<proteinExistence type="predicted"/>
<dbReference type="Pfam" id="PF00664">
    <property type="entry name" value="ABC_membrane"/>
    <property type="match status" value="1"/>
</dbReference>
<dbReference type="GO" id="GO:0140359">
    <property type="term" value="F:ABC-type transporter activity"/>
    <property type="evidence" value="ECO:0007669"/>
    <property type="project" value="InterPro"/>
</dbReference>
<evidence type="ECO:0000256" key="7">
    <source>
        <dbReference type="ARBA" id="ARBA00022989"/>
    </source>
</evidence>
<dbReference type="Proteomes" id="UP001150055">
    <property type="component" value="Unassembled WGS sequence"/>
</dbReference>
<name>A0AB35K3S5_9GAMM</name>
<dbReference type="SUPFAM" id="SSF90123">
    <property type="entry name" value="ABC transporter transmembrane region"/>
    <property type="match status" value="1"/>
</dbReference>
<dbReference type="InterPro" id="IPR011527">
    <property type="entry name" value="ABC1_TM_dom"/>
</dbReference>
<dbReference type="GO" id="GO:0005524">
    <property type="term" value="F:ATP binding"/>
    <property type="evidence" value="ECO:0007669"/>
    <property type="project" value="UniProtKB-KW"/>
</dbReference>
<dbReference type="GO" id="GO:0016887">
    <property type="term" value="F:ATP hydrolysis activity"/>
    <property type="evidence" value="ECO:0007669"/>
    <property type="project" value="InterPro"/>
</dbReference>
<dbReference type="AlphaFoldDB" id="A0AB35K3S5"/>
<dbReference type="CDD" id="cd18567">
    <property type="entry name" value="ABC_6TM_CvaB_RaxB_like"/>
    <property type="match status" value="1"/>
</dbReference>
<dbReference type="InterPro" id="IPR036640">
    <property type="entry name" value="ABC1_TM_sf"/>
</dbReference>
<dbReference type="InterPro" id="IPR039421">
    <property type="entry name" value="Type_1_exporter"/>
</dbReference>
<evidence type="ECO:0000256" key="6">
    <source>
        <dbReference type="ARBA" id="ARBA00022840"/>
    </source>
</evidence>